<accession>A0A0A0NSA4</accession>
<organism evidence="6 7">
    <name type="scientific">Streptomyces rapamycinicus (strain ATCC 29253 / DSM 41530 / NRRL 5491 / AYB-994)</name>
    <name type="common">Streptomyces hygroscopicus (strain ATCC 29253)</name>
    <dbReference type="NCBI Taxonomy" id="1343740"/>
    <lineage>
        <taxon>Bacteria</taxon>
        <taxon>Bacillati</taxon>
        <taxon>Actinomycetota</taxon>
        <taxon>Actinomycetes</taxon>
        <taxon>Kitasatosporales</taxon>
        <taxon>Streptomycetaceae</taxon>
        <taxon>Streptomyces</taxon>
        <taxon>Streptomyces violaceusniger group</taxon>
    </lineage>
</organism>
<dbReference type="Gene3D" id="3.20.20.70">
    <property type="entry name" value="Aldolase class I"/>
    <property type="match status" value="1"/>
</dbReference>
<dbReference type="GO" id="GO:0016829">
    <property type="term" value="F:lyase activity"/>
    <property type="evidence" value="ECO:0007669"/>
    <property type="project" value="UniProtKB-KW"/>
</dbReference>
<dbReference type="PANTHER" id="PTHR30246">
    <property type="entry name" value="2-KETO-3-DEOXY-6-PHOSPHOGLUCONATE ALDOLASE"/>
    <property type="match status" value="1"/>
</dbReference>
<comment type="subunit">
    <text evidence="3">Homotrimer.</text>
</comment>
<dbReference type="PANTHER" id="PTHR30246:SF1">
    <property type="entry name" value="2-DEHYDRO-3-DEOXY-6-PHOSPHOGALACTONATE ALDOLASE-RELATED"/>
    <property type="match status" value="1"/>
</dbReference>
<evidence type="ECO:0000313" key="7">
    <source>
        <dbReference type="Proteomes" id="UP000281594"/>
    </source>
</evidence>
<dbReference type="HOGENOM" id="CLU_077795_2_0_11"/>
<name>A0A0A0NSA4_STRRN</name>
<reference evidence="6 7" key="1">
    <citation type="journal article" date="2018" name="J. Biol. Chem.">
        <title>Discovery of the actinoplanic acid pathway in Streptomyces rapamycinicus reveals a genetically conserved synergism with rapamycin.</title>
        <authorList>
            <person name="Mrak P."/>
            <person name="Krastel P."/>
            <person name="Pivk Lukancic P."/>
            <person name="Tao J."/>
            <person name="Pistorius D."/>
            <person name="Moore C.M."/>
        </authorList>
    </citation>
    <scope>NUCLEOTIDE SEQUENCE [LARGE SCALE GENOMIC DNA]</scope>
    <source>
        <strain evidence="6 7">NRRL 5491</strain>
    </source>
</reference>
<dbReference type="eggNOG" id="COG0800">
    <property type="taxonomic scope" value="Bacteria"/>
</dbReference>
<comment type="caution">
    <text evidence="6">The sequence shown here is derived from an EMBL/GenBank/DDBJ whole genome shotgun (WGS) entry which is preliminary data.</text>
</comment>
<dbReference type="RefSeq" id="WP_020872722.1">
    <property type="nucleotide sequence ID" value="NC_022785.1"/>
</dbReference>
<evidence type="ECO:0000256" key="5">
    <source>
        <dbReference type="ARBA" id="ARBA00023277"/>
    </source>
</evidence>
<dbReference type="AlphaFoldDB" id="A0A0A0NSA4"/>
<sequence length="213" mass="21903">MRKLRTLNAICDTGTVLIVRLPTAEASYEVACEAIAGGIRAVEVTLTTPGALDVIRRLSEEYPEAEIGAGSVLDATSAYASIQAGARFLVSPQVDLGMLETAGRYQAVSICGAATPTEIVQAATAGADLVKLFPSSVLNRDYARAVLEPLGHIPLVPAGGVSPDNVSEWFDAGVAAVGVGSFITKAARRDDGGPHPVRAAAGTFLEAVADARA</sequence>
<dbReference type="InterPro" id="IPR013785">
    <property type="entry name" value="Aldolase_TIM"/>
</dbReference>
<dbReference type="EMBL" id="QYCY01000001">
    <property type="protein sequence ID" value="RLV77566.1"/>
    <property type="molecule type" value="Genomic_DNA"/>
</dbReference>
<keyword evidence="5" id="KW-0119">Carbohydrate metabolism</keyword>
<keyword evidence="4" id="KW-0456">Lyase</keyword>
<comment type="pathway">
    <text evidence="1">Carbohydrate acid metabolism.</text>
</comment>
<dbReference type="KEGG" id="src:M271_39265"/>
<proteinExistence type="inferred from homology"/>
<dbReference type="CDD" id="cd00452">
    <property type="entry name" value="KDPG_aldolase"/>
    <property type="match status" value="1"/>
</dbReference>
<evidence type="ECO:0000256" key="3">
    <source>
        <dbReference type="ARBA" id="ARBA00011233"/>
    </source>
</evidence>
<protein>
    <submittedName>
        <fullName evidence="6">Ketohydroxyglutarate aldolase</fullName>
    </submittedName>
</protein>
<evidence type="ECO:0000256" key="2">
    <source>
        <dbReference type="ARBA" id="ARBA00006906"/>
    </source>
</evidence>
<dbReference type="SUPFAM" id="SSF51569">
    <property type="entry name" value="Aldolase"/>
    <property type="match status" value="1"/>
</dbReference>
<evidence type="ECO:0000313" key="6">
    <source>
        <dbReference type="EMBL" id="RLV77566.1"/>
    </source>
</evidence>
<evidence type="ECO:0000256" key="4">
    <source>
        <dbReference type="ARBA" id="ARBA00023239"/>
    </source>
</evidence>
<gene>
    <name evidence="6" type="ORF">D3C57_104315</name>
</gene>
<dbReference type="STRING" id="1343740.M271_39265"/>
<evidence type="ECO:0000256" key="1">
    <source>
        <dbReference type="ARBA" id="ARBA00004761"/>
    </source>
</evidence>
<dbReference type="Proteomes" id="UP000281594">
    <property type="component" value="Unassembled WGS sequence"/>
</dbReference>
<comment type="similarity">
    <text evidence="2">Belongs to the KHG/KDPG aldolase family.</text>
</comment>
<dbReference type="InterPro" id="IPR000887">
    <property type="entry name" value="Aldlse_KDPG_KHG"/>
</dbReference>
<dbReference type="Pfam" id="PF01081">
    <property type="entry name" value="Aldolase"/>
    <property type="match status" value="1"/>
</dbReference>